<keyword evidence="9" id="KW-1185">Reference proteome</keyword>
<dbReference type="GO" id="GO:0008180">
    <property type="term" value="C:COP9 signalosome"/>
    <property type="evidence" value="ECO:0007669"/>
    <property type="project" value="UniProtKB-KW"/>
</dbReference>
<keyword evidence="5" id="KW-0539">Nucleus</keyword>
<keyword evidence="4" id="KW-0736">Signalosome</keyword>
<dbReference type="PANTHER" id="PTHR14145">
    <property type="entry name" value="26S PROTESOME SUBUNIT 6"/>
    <property type="match status" value="1"/>
</dbReference>
<dbReference type="EMBL" id="OX365765">
    <property type="protein sequence ID" value="CAI4039690.1"/>
    <property type="molecule type" value="Genomic_DNA"/>
</dbReference>
<evidence type="ECO:0000256" key="6">
    <source>
        <dbReference type="SAM" id="MobiDB-lite"/>
    </source>
</evidence>
<gene>
    <name evidence="8" type="primary">SMKI09G0970</name>
    <name evidence="8" type="ORF">SMKI_09G0970</name>
</gene>
<evidence type="ECO:0000256" key="1">
    <source>
        <dbReference type="ARBA" id="ARBA00004123"/>
    </source>
</evidence>
<dbReference type="Proteomes" id="UP001161438">
    <property type="component" value="Chromosome 9"/>
</dbReference>
<sequence>MFYGAKGPILIERIGHLLSVNYGSKDERKQWAIQGISYLQEIHCTNTPYLDILIEESGLRPVNILNSQLVSNPHSSLLGGFDENTARDIISHNFHNAIFQMESQEVPLSQRCQHLEKITQISLLCKNFKGVEEIEYNVKSIIQRRENYDNSGPVIERGTGRETAQEDVFSLVRIQILLCVSYFLQERYFDCCTKFFTIMNSEPLTLKVLSEHFNSVDFISKEEFMMMLNISVLISIPLDNYDDFIYLSDLKQFFCMTPLLVTCLELLINTNFNKFFKIWHGEINGMCVKSLFLEPSWSSSAAIIMRCKIYFFYLRISKKLQFTYLSSTLGIDLEDIKKELTKLIISGQLNFEIDDDVIHFEDSSILQSIINEISKNGTIINGVIDKLKNQNLDLKDIIQSNPVQYSSNNNTVNITSSESTEDMDIDEVNNRSDISDSEGNLFES</sequence>
<reference evidence="8" key="1">
    <citation type="submission" date="2022-10" db="EMBL/GenBank/DDBJ databases">
        <authorList>
            <person name="Byrne P K."/>
        </authorList>
    </citation>
    <scope>NUCLEOTIDE SEQUENCE</scope>
    <source>
        <strain evidence="8">IFO1815</strain>
    </source>
</reference>
<evidence type="ECO:0000256" key="2">
    <source>
        <dbReference type="ARBA" id="ARBA00004496"/>
    </source>
</evidence>
<dbReference type="GeneID" id="80918901"/>
<feature type="region of interest" description="Disordered" evidence="6">
    <location>
        <begin position="408"/>
        <end position="444"/>
    </location>
</feature>
<name>A0AA35NIX7_SACMI</name>
<evidence type="ECO:0000256" key="3">
    <source>
        <dbReference type="ARBA" id="ARBA00022490"/>
    </source>
</evidence>
<dbReference type="SMART" id="SM00088">
    <property type="entry name" value="PINT"/>
    <property type="match status" value="1"/>
</dbReference>
<dbReference type="PANTHER" id="PTHR14145:SF2">
    <property type="entry name" value="COP9 SIGNALOSOME COMPLEX SUBUNIT 1"/>
    <property type="match status" value="1"/>
</dbReference>
<feature type="compositionally biased region" description="Low complexity" evidence="6">
    <location>
        <begin position="408"/>
        <end position="418"/>
    </location>
</feature>
<evidence type="ECO:0000313" key="9">
    <source>
        <dbReference type="Proteomes" id="UP001161438"/>
    </source>
</evidence>
<evidence type="ECO:0000259" key="7">
    <source>
        <dbReference type="PROSITE" id="PS50250"/>
    </source>
</evidence>
<accession>A0AA35NIX7</accession>
<dbReference type="InterPro" id="IPR000717">
    <property type="entry name" value="PCI_dom"/>
</dbReference>
<evidence type="ECO:0000313" key="8">
    <source>
        <dbReference type="EMBL" id="CAI4039690.1"/>
    </source>
</evidence>
<proteinExistence type="predicted"/>
<dbReference type="InterPro" id="IPR019585">
    <property type="entry name" value="Rpn7/CSN1"/>
</dbReference>
<evidence type="ECO:0000256" key="4">
    <source>
        <dbReference type="ARBA" id="ARBA00022790"/>
    </source>
</evidence>
<protein>
    <recommendedName>
        <fullName evidence="7">PCI domain-containing protein</fullName>
    </recommendedName>
</protein>
<feature type="domain" description="PCI" evidence="7">
    <location>
        <begin position="197"/>
        <end position="367"/>
    </location>
</feature>
<dbReference type="GO" id="GO:0005737">
    <property type="term" value="C:cytoplasm"/>
    <property type="evidence" value="ECO:0007669"/>
    <property type="project" value="UniProtKB-SubCell"/>
</dbReference>
<keyword evidence="3" id="KW-0963">Cytoplasm</keyword>
<comment type="subcellular location">
    <subcellularLocation>
        <location evidence="2">Cytoplasm</location>
    </subcellularLocation>
    <subcellularLocation>
        <location evidence="1">Nucleus</location>
    </subcellularLocation>
</comment>
<dbReference type="AlphaFoldDB" id="A0AA35NIX7"/>
<dbReference type="RefSeq" id="XP_056082805.1">
    <property type="nucleotide sequence ID" value="XM_056223189.1"/>
</dbReference>
<evidence type="ECO:0000256" key="5">
    <source>
        <dbReference type="ARBA" id="ARBA00023242"/>
    </source>
</evidence>
<organism evidence="8 9">
    <name type="scientific">Saccharomyces mikatae IFO 1815</name>
    <dbReference type="NCBI Taxonomy" id="226126"/>
    <lineage>
        <taxon>Eukaryota</taxon>
        <taxon>Fungi</taxon>
        <taxon>Dikarya</taxon>
        <taxon>Ascomycota</taxon>
        <taxon>Saccharomycotina</taxon>
        <taxon>Saccharomycetes</taxon>
        <taxon>Saccharomycetales</taxon>
        <taxon>Saccharomycetaceae</taxon>
        <taxon>Saccharomyces</taxon>
    </lineage>
</organism>
<dbReference type="PROSITE" id="PS50250">
    <property type="entry name" value="PCI"/>
    <property type="match status" value="1"/>
</dbReference>